<reference evidence="1 2" key="1">
    <citation type="submission" date="2014-02" db="EMBL/GenBank/DDBJ databases">
        <title>Single nucleus genome sequencing reveals high similarity among nuclei of an endomycorrhizal fungus.</title>
        <authorList>
            <person name="Lin K."/>
            <person name="Geurts R."/>
            <person name="Zhang Z."/>
            <person name="Limpens E."/>
            <person name="Saunders D.G."/>
            <person name="Mu D."/>
            <person name="Pang E."/>
            <person name="Cao H."/>
            <person name="Cha H."/>
            <person name="Lin T."/>
            <person name="Zhou Q."/>
            <person name="Shang Y."/>
            <person name="Li Y."/>
            <person name="Ivanov S."/>
            <person name="Sharma T."/>
            <person name="Velzen R.V."/>
            <person name="Ruijter N.D."/>
            <person name="Aanen D.K."/>
            <person name="Win J."/>
            <person name="Kamoun S."/>
            <person name="Bisseling T."/>
            <person name="Huang S."/>
        </authorList>
    </citation>
    <scope>NUCLEOTIDE SEQUENCE [LARGE SCALE GENOMIC DNA]</scope>
    <source>
        <strain evidence="2">DAOM197198w</strain>
    </source>
</reference>
<proteinExistence type="predicted"/>
<comment type="caution">
    <text evidence="1">The sequence shown here is derived from an EMBL/GenBank/DDBJ whole genome shotgun (WGS) entry which is preliminary data.</text>
</comment>
<dbReference type="OrthoDB" id="2357037at2759"/>
<dbReference type="EMBL" id="JEMT01022193">
    <property type="protein sequence ID" value="EXX65402.1"/>
    <property type="molecule type" value="Genomic_DNA"/>
</dbReference>
<evidence type="ECO:0000313" key="2">
    <source>
        <dbReference type="Proteomes" id="UP000022910"/>
    </source>
</evidence>
<name>A0A015J763_RHIIW</name>
<organism evidence="1 2">
    <name type="scientific">Rhizophagus irregularis (strain DAOM 197198w)</name>
    <name type="common">Glomus intraradices</name>
    <dbReference type="NCBI Taxonomy" id="1432141"/>
    <lineage>
        <taxon>Eukaryota</taxon>
        <taxon>Fungi</taxon>
        <taxon>Fungi incertae sedis</taxon>
        <taxon>Mucoromycota</taxon>
        <taxon>Glomeromycotina</taxon>
        <taxon>Glomeromycetes</taxon>
        <taxon>Glomerales</taxon>
        <taxon>Glomeraceae</taxon>
        <taxon>Rhizophagus</taxon>
    </lineage>
</organism>
<dbReference type="AlphaFoldDB" id="A0A015J763"/>
<dbReference type="Proteomes" id="UP000022910">
    <property type="component" value="Unassembled WGS sequence"/>
</dbReference>
<evidence type="ECO:0000313" key="1">
    <source>
        <dbReference type="EMBL" id="EXX65402.1"/>
    </source>
</evidence>
<keyword evidence="2" id="KW-1185">Reference proteome</keyword>
<sequence>MQNYQPISAPKTVSYGSFQQYSYFPARANPFAPPPSNFTPQPPKDSPSSSVIHPLLPLLHTNEFSYRFQTESDSLIYQVFCEKISAKILNETINNKLEDGEHIFFYSQRSDNQIYKVTCKLDTPRFLTLYQKKNLEFKLSTYLSDYFIIDYETLVQVLLYCIK</sequence>
<dbReference type="HOGENOM" id="CLU_1627980_0_0_1"/>
<gene>
    <name evidence="1" type="ORF">RirG_133630</name>
</gene>
<accession>A0A015J763</accession>
<protein>
    <submittedName>
        <fullName evidence="1">Uncharacterized protein</fullName>
    </submittedName>
</protein>